<keyword evidence="3" id="KW-1185">Reference proteome</keyword>
<dbReference type="AlphaFoldDB" id="A0A8J8NXS4"/>
<organism evidence="2 3">
    <name type="scientific">Halteria grandinella</name>
    <dbReference type="NCBI Taxonomy" id="5974"/>
    <lineage>
        <taxon>Eukaryota</taxon>
        <taxon>Sar</taxon>
        <taxon>Alveolata</taxon>
        <taxon>Ciliophora</taxon>
        <taxon>Intramacronucleata</taxon>
        <taxon>Spirotrichea</taxon>
        <taxon>Stichotrichia</taxon>
        <taxon>Sporadotrichida</taxon>
        <taxon>Halteriidae</taxon>
        <taxon>Halteria</taxon>
    </lineage>
</organism>
<accession>A0A8J8NXS4</accession>
<proteinExistence type="predicted"/>
<protein>
    <submittedName>
        <fullName evidence="2">Uncharacterized protein</fullName>
    </submittedName>
</protein>
<gene>
    <name evidence="2" type="ORF">FGO68_gene16557</name>
</gene>
<feature type="region of interest" description="Disordered" evidence="1">
    <location>
        <begin position="1"/>
        <end position="71"/>
    </location>
</feature>
<evidence type="ECO:0000313" key="3">
    <source>
        <dbReference type="Proteomes" id="UP000785679"/>
    </source>
</evidence>
<dbReference type="EMBL" id="RRYP01004123">
    <property type="protein sequence ID" value="TNV83143.1"/>
    <property type="molecule type" value="Genomic_DNA"/>
</dbReference>
<feature type="compositionally biased region" description="Basic and acidic residues" evidence="1">
    <location>
        <begin position="34"/>
        <end position="44"/>
    </location>
</feature>
<evidence type="ECO:0000256" key="1">
    <source>
        <dbReference type="SAM" id="MobiDB-lite"/>
    </source>
</evidence>
<name>A0A8J8NXS4_HALGN</name>
<dbReference type="Proteomes" id="UP000785679">
    <property type="component" value="Unassembled WGS sequence"/>
</dbReference>
<evidence type="ECO:0000313" key="2">
    <source>
        <dbReference type="EMBL" id="TNV83143.1"/>
    </source>
</evidence>
<comment type="caution">
    <text evidence="2">The sequence shown here is derived from an EMBL/GenBank/DDBJ whole genome shotgun (WGS) entry which is preliminary data.</text>
</comment>
<sequence>MTQIEEPSTGLSQAITGEKKVVKRGRAKSAAPKAKKETQQEKKPVKGKKGKQAEVKDAVMQNVEVPKDKRA</sequence>
<feature type="compositionally biased region" description="Polar residues" evidence="1">
    <location>
        <begin position="1"/>
        <end position="15"/>
    </location>
</feature>
<reference evidence="2" key="1">
    <citation type="submission" date="2019-06" db="EMBL/GenBank/DDBJ databases">
        <authorList>
            <person name="Zheng W."/>
        </authorList>
    </citation>
    <scope>NUCLEOTIDE SEQUENCE</scope>
    <source>
        <strain evidence="2">QDHG01</strain>
    </source>
</reference>